<dbReference type="OrthoDB" id="9793216at2"/>
<dbReference type="SUPFAM" id="SSF109854">
    <property type="entry name" value="DinB/YfiT-like putative metalloenzymes"/>
    <property type="match status" value="1"/>
</dbReference>
<dbReference type="InterPro" id="IPR024775">
    <property type="entry name" value="DinB-like"/>
</dbReference>
<dbReference type="InterPro" id="IPR034660">
    <property type="entry name" value="DinB/YfiT-like"/>
</dbReference>
<dbReference type="RefSeq" id="WP_160115058.1">
    <property type="nucleotide sequence ID" value="NZ_FNVA01000002.1"/>
</dbReference>
<evidence type="ECO:0000313" key="3">
    <source>
        <dbReference type="Proteomes" id="UP000236728"/>
    </source>
</evidence>
<name>A0A1H5WIS2_9BACT</name>
<proteinExistence type="predicted"/>
<protein>
    <submittedName>
        <fullName evidence="2">DinB superfamily protein</fullName>
    </submittedName>
</protein>
<gene>
    <name evidence="2" type="ORF">SAMN05421819_1600</name>
</gene>
<dbReference type="EMBL" id="FNVA01000002">
    <property type="protein sequence ID" value="SEF99364.1"/>
    <property type="molecule type" value="Genomic_DNA"/>
</dbReference>
<evidence type="ECO:0000313" key="2">
    <source>
        <dbReference type="EMBL" id="SEF99364.1"/>
    </source>
</evidence>
<reference evidence="2 3" key="1">
    <citation type="submission" date="2016-10" db="EMBL/GenBank/DDBJ databases">
        <authorList>
            <person name="de Groot N.N."/>
        </authorList>
    </citation>
    <scope>NUCLEOTIDE SEQUENCE [LARGE SCALE GENOMIC DNA]</scope>
    <source>
        <strain evidence="2 3">DSM 22489</strain>
    </source>
</reference>
<feature type="domain" description="DinB-like" evidence="1">
    <location>
        <begin position="21"/>
        <end position="144"/>
    </location>
</feature>
<evidence type="ECO:0000259" key="1">
    <source>
        <dbReference type="Pfam" id="PF12867"/>
    </source>
</evidence>
<keyword evidence="3" id="KW-1185">Reference proteome</keyword>
<sequence>MHSLSRKLLSLIEAAAPQLAQVDDSTTTSPVRAGGWSRRQLLGHLIDSASNNHQRIVRASLQRELNFPGYDQNGNIRVQQFQTASWAMLVDLFLAYNRLLAHVIAHIPEAKLQTVCKIGAEMPTTLEHLAKDYVKHLAHHLKLMGIEPEMPAAA</sequence>
<organism evidence="2 3">
    <name type="scientific">Bryocella elongata</name>
    <dbReference type="NCBI Taxonomy" id="863522"/>
    <lineage>
        <taxon>Bacteria</taxon>
        <taxon>Pseudomonadati</taxon>
        <taxon>Acidobacteriota</taxon>
        <taxon>Terriglobia</taxon>
        <taxon>Terriglobales</taxon>
        <taxon>Acidobacteriaceae</taxon>
        <taxon>Bryocella</taxon>
    </lineage>
</organism>
<dbReference type="Proteomes" id="UP000236728">
    <property type="component" value="Unassembled WGS sequence"/>
</dbReference>
<dbReference type="Gene3D" id="1.20.120.450">
    <property type="entry name" value="dinb family like domain"/>
    <property type="match status" value="1"/>
</dbReference>
<dbReference type="Pfam" id="PF12867">
    <property type="entry name" value="DinB_2"/>
    <property type="match status" value="1"/>
</dbReference>
<accession>A0A1H5WIS2</accession>
<dbReference type="AlphaFoldDB" id="A0A1H5WIS2"/>